<keyword evidence="7" id="KW-1185">Reference proteome</keyword>
<sequence length="625" mass="67995">MSLISRHALVCVLGLLTAVTLVGCKTEEAGRAPAAAPGATFTGPRYLYNTVGSLARLKNNQPRLVSGYGVVVGLDGTGTSEVPAALRQWLINEMTKQGVGSRQYDEILPMSPAQLLASPDTAVVRIAGIIPPGSVAGSRFDLVVTAADTSTTSLVGGRLWTCSLSQGGLNPENFYLTPLAEGRGPIYLSPTDNASRDAFELDENRRTALVVAGGEVLETQAFELILNQPSHPRSRAIADRINERYPAAPSDRSQTANAISPLVIQLNIPARYAETPKEFIDLVMHTFIDRSPGLVKFKGEELIELLREDPTQSNQIVIALKALGPNVRRVLQDYYTVDTTKPEAERIPLYLRLAALEAGAYVGDELSSRHLLELAGHEEPSVRIRVAEALVNLPDSDFGGQALLTLLNDPVISVRISAYESLARSGNRRLIERTEIKDRNGEIKLVIDRLPVKEPLVYITQKGYPRLVIFNPRLGFDVPTMAGIWGGQLMVRRTAASEPAELFYQYSDRDQNNKMVSDQHKIDPTLATLAYILAHNPTFEDPQPGYNLTYGEVVDAVYQLAQAGAIDAEVEVDRSLLTRLLDRTRDERGAPGPDRPETAPRDTSGDSAASGSAPTTQRDESSAAR</sequence>
<dbReference type="EMBL" id="JACHGY010000001">
    <property type="protein sequence ID" value="MBB6430491.1"/>
    <property type="molecule type" value="Genomic_DNA"/>
</dbReference>
<evidence type="ECO:0000313" key="6">
    <source>
        <dbReference type="EMBL" id="MBB6430491.1"/>
    </source>
</evidence>
<keyword evidence="3" id="KW-0732">Signal</keyword>
<evidence type="ECO:0008006" key="8">
    <source>
        <dbReference type="Google" id="ProtNLM"/>
    </source>
</evidence>
<evidence type="ECO:0000256" key="5">
    <source>
        <dbReference type="SAM" id="MobiDB-lite"/>
    </source>
</evidence>
<feature type="compositionally biased region" description="Low complexity" evidence="5">
    <location>
        <begin position="605"/>
        <end position="616"/>
    </location>
</feature>
<evidence type="ECO:0000256" key="4">
    <source>
        <dbReference type="ARBA" id="ARBA00023143"/>
    </source>
</evidence>
<comment type="caution">
    <text evidence="6">The sequence shown here is derived from an EMBL/GenBank/DDBJ whole genome shotgun (WGS) entry which is preliminary data.</text>
</comment>
<dbReference type="Gene3D" id="1.25.10.10">
    <property type="entry name" value="Leucine-rich Repeat Variant"/>
    <property type="match status" value="1"/>
</dbReference>
<dbReference type="Pfam" id="PF02119">
    <property type="entry name" value="FlgI"/>
    <property type="match status" value="1"/>
</dbReference>
<dbReference type="InterPro" id="IPR001782">
    <property type="entry name" value="Flag_FlgI"/>
</dbReference>
<dbReference type="RefSeq" id="WP_184678005.1">
    <property type="nucleotide sequence ID" value="NZ_JACHGY010000001.1"/>
</dbReference>
<gene>
    <name evidence="6" type="ORF">HNQ40_002297</name>
</gene>
<evidence type="ECO:0000313" key="7">
    <source>
        <dbReference type="Proteomes" id="UP000541810"/>
    </source>
</evidence>
<evidence type="ECO:0000256" key="3">
    <source>
        <dbReference type="ARBA" id="ARBA00022729"/>
    </source>
</evidence>
<dbReference type="GO" id="GO:0009428">
    <property type="term" value="C:bacterial-type flagellum basal body, distal rod, P ring"/>
    <property type="evidence" value="ECO:0007669"/>
    <property type="project" value="InterPro"/>
</dbReference>
<dbReference type="PROSITE" id="PS51257">
    <property type="entry name" value="PROKAR_LIPOPROTEIN"/>
    <property type="match status" value="1"/>
</dbReference>
<accession>A0A7X0H9B7</accession>
<dbReference type="GO" id="GO:0071973">
    <property type="term" value="P:bacterial-type flagellum-dependent cell motility"/>
    <property type="evidence" value="ECO:0007669"/>
    <property type="project" value="InterPro"/>
</dbReference>
<name>A0A7X0H9B7_9BACT</name>
<organism evidence="6 7">
    <name type="scientific">Algisphaera agarilytica</name>
    <dbReference type="NCBI Taxonomy" id="1385975"/>
    <lineage>
        <taxon>Bacteria</taxon>
        <taxon>Pseudomonadati</taxon>
        <taxon>Planctomycetota</taxon>
        <taxon>Phycisphaerae</taxon>
        <taxon>Phycisphaerales</taxon>
        <taxon>Phycisphaeraceae</taxon>
        <taxon>Algisphaera</taxon>
    </lineage>
</organism>
<keyword evidence="4" id="KW-0975">Bacterial flagellum</keyword>
<dbReference type="GO" id="GO:0005198">
    <property type="term" value="F:structural molecule activity"/>
    <property type="evidence" value="ECO:0007669"/>
    <property type="project" value="InterPro"/>
</dbReference>
<feature type="region of interest" description="Disordered" evidence="5">
    <location>
        <begin position="583"/>
        <end position="625"/>
    </location>
</feature>
<evidence type="ECO:0000256" key="2">
    <source>
        <dbReference type="ARBA" id="ARBA00004117"/>
    </source>
</evidence>
<dbReference type="GO" id="GO:0030288">
    <property type="term" value="C:outer membrane-bounded periplasmic space"/>
    <property type="evidence" value="ECO:0007669"/>
    <property type="project" value="InterPro"/>
</dbReference>
<dbReference type="Proteomes" id="UP000541810">
    <property type="component" value="Unassembled WGS sequence"/>
</dbReference>
<dbReference type="InterPro" id="IPR011989">
    <property type="entry name" value="ARM-like"/>
</dbReference>
<dbReference type="PANTHER" id="PTHR30381:SF0">
    <property type="entry name" value="FLAGELLAR P-RING PROTEIN"/>
    <property type="match status" value="1"/>
</dbReference>
<feature type="compositionally biased region" description="Basic and acidic residues" evidence="5">
    <location>
        <begin position="583"/>
        <end position="604"/>
    </location>
</feature>
<comment type="function">
    <text evidence="1">Assembles around the rod to form the L-ring and probably protects the motor/basal body from shearing forces during rotation.</text>
</comment>
<dbReference type="SUPFAM" id="SSF48371">
    <property type="entry name" value="ARM repeat"/>
    <property type="match status" value="1"/>
</dbReference>
<evidence type="ECO:0000256" key="1">
    <source>
        <dbReference type="ARBA" id="ARBA00002591"/>
    </source>
</evidence>
<dbReference type="PANTHER" id="PTHR30381">
    <property type="entry name" value="FLAGELLAR P-RING PERIPLASMIC PROTEIN FLGI"/>
    <property type="match status" value="1"/>
</dbReference>
<dbReference type="PRINTS" id="PR01010">
    <property type="entry name" value="FLGPRINGFLGI"/>
</dbReference>
<dbReference type="AlphaFoldDB" id="A0A7X0H9B7"/>
<dbReference type="InterPro" id="IPR016024">
    <property type="entry name" value="ARM-type_fold"/>
</dbReference>
<proteinExistence type="predicted"/>
<protein>
    <recommendedName>
        <fullName evidence="8">Flagellar P-ring protein</fullName>
    </recommendedName>
</protein>
<comment type="subcellular location">
    <subcellularLocation>
        <location evidence="2">Bacterial flagellum basal body</location>
    </subcellularLocation>
</comment>
<reference evidence="6 7" key="1">
    <citation type="submission" date="2020-08" db="EMBL/GenBank/DDBJ databases">
        <title>Genomic Encyclopedia of Type Strains, Phase IV (KMG-IV): sequencing the most valuable type-strain genomes for metagenomic binning, comparative biology and taxonomic classification.</title>
        <authorList>
            <person name="Goeker M."/>
        </authorList>
    </citation>
    <scope>NUCLEOTIDE SEQUENCE [LARGE SCALE GENOMIC DNA]</scope>
    <source>
        <strain evidence="6 7">DSM 103725</strain>
    </source>
</reference>